<sequence length="489" mass="55233">MMPFEFIDNNAPIDRASRKRIRSRAATGKNANRTLVRAPKAHILRNPTASTPFKAPTSLHKTRENQQNKGDDDLIVEIGRPVDDGLEFPIRVHPESRYLVREALFFFTNIRHNPQLDGALVNPDNMRSLWVRYFFQDEAYFHCSVATSILCSKNRVDETAQGMRHIAHTYRIVQERLHGKEATSDMTIAILVVMSQYDRLQGQYMRGFIHVQGLYRMAQLRGGVVKLSRECWGIAQKLLRADLEYALQLGSKTLFGDDGIEALCEMGFPYVGNGEQVDSGDGSELDSFLKQTLRTELWAVFADMRRLGAMLNDASAGRRRKLDGVDFHCSILLLGYRILKLNPLDEALGTAMSDLENVIQLGLLAFLVTFLTGLDHRILDKPLLSRRLRLAIKMLSASKDAGQQSQLVQRVIMWSLFVGSAAVFKCSEDDWLNPMTQATMRTLGLYAWEDAKKVLTGFPWVDALHDRAGIVLCSTQILLKFSGATDQFF</sequence>
<proteinExistence type="predicted"/>
<evidence type="ECO:0000313" key="2">
    <source>
        <dbReference type="EMBL" id="KAL2846539.1"/>
    </source>
</evidence>
<comment type="caution">
    <text evidence="2">The sequence shown here is derived from an EMBL/GenBank/DDBJ whole genome shotgun (WGS) entry which is preliminary data.</text>
</comment>
<protein>
    <recommendedName>
        <fullName evidence="4">Tachykinin family protein</fullName>
    </recommendedName>
</protein>
<evidence type="ECO:0000256" key="1">
    <source>
        <dbReference type="SAM" id="MobiDB-lite"/>
    </source>
</evidence>
<name>A0ABR4K471_9EURO</name>
<keyword evidence="3" id="KW-1185">Reference proteome</keyword>
<feature type="compositionally biased region" description="Basic and acidic residues" evidence="1">
    <location>
        <begin position="61"/>
        <end position="70"/>
    </location>
</feature>
<dbReference type="RefSeq" id="XP_070897233.1">
    <property type="nucleotide sequence ID" value="XM_071046140.1"/>
</dbReference>
<dbReference type="PANTHER" id="PTHR37540">
    <property type="entry name" value="TRANSCRIPTION FACTOR (ACR-2), PUTATIVE-RELATED-RELATED"/>
    <property type="match status" value="1"/>
</dbReference>
<gene>
    <name evidence="2" type="ORF">BJX68DRAFT_268624</name>
</gene>
<dbReference type="EMBL" id="JBFXLR010000032">
    <property type="protein sequence ID" value="KAL2846539.1"/>
    <property type="molecule type" value="Genomic_DNA"/>
</dbReference>
<reference evidence="2 3" key="1">
    <citation type="submission" date="2024-07" db="EMBL/GenBank/DDBJ databases">
        <title>Section-level genome sequencing and comparative genomics of Aspergillus sections Usti and Cavernicolus.</title>
        <authorList>
            <consortium name="Lawrence Berkeley National Laboratory"/>
            <person name="Nybo J.L."/>
            <person name="Vesth T.C."/>
            <person name="Theobald S."/>
            <person name="Frisvad J.C."/>
            <person name="Larsen T.O."/>
            <person name="Kjaerboelling I."/>
            <person name="Rothschild-Mancinelli K."/>
            <person name="Lyhne E.K."/>
            <person name="Kogle M.E."/>
            <person name="Barry K."/>
            <person name="Clum A."/>
            <person name="Na H."/>
            <person name="Ledsgaard L."/>
            <person name="Lin J."/>
            <person name="Lipzen A."/>
            <person name="Kuo A."/>
            <person name="Riley R."/>
            <person name="Mondo S."/>
            <person name="LaButti K."/>
            <person name="Haridas S."/>
            <person name="Pangalinan J."/>
            <person name="Salamov A.A."/>
            <person name="Simmons B.A."/>
            <person name="Magnuson J.K."/>
            <person name="Chen J."/>
            <person name="Drula E."/>
            <person name="Henrissat B."/>
            <person name="Wiebenga A."/>
            <person name="Lubbers R.J."/>
            <person name="Gomes A.C."/>
            <person name="Macurrencykelacurrency M.R."/>
            <person name="Stajich J."/>
            <person name="Grigoriev I.V."/>
            <person name="Mortensen U.H."/>
            <person name="De vries R.P."/>
            <person name="Baker S.E."/>
            <person name="Andersen M.R."/>
        </authorList>
    </citation>
    <scope>NUCLEOTIDE SEQUENCE [LARGE SCALE GENOMIC DNA]</scope>
    <source>
        <strain evidence="2 3">CBS 756.74</strain>
    </source>
</reference>
<organism evidence="2 3">
    <name type="scientific">Aspergillus pseudodeflectus</name>
    <dbReference type="NCBI Taxonomy" id="176178"/>
    <lineage>
        <taxon>Eukaryota</taxon>
        <taxon>Fungi</taxon>
        <taxon>Dikarya</taxon>
        <taxon>Ascomycota</taxon>
        <taxon>Pezizomycotina</taxon>
        <taxon>Eurotiomycetes</taxon>
        <taxon>Eurotiomycetidae</taxon>
        <taxon>Eurotiales</taxon>
        <taxon>Aspergillaceae</taxon>
        <taxon>Aspergillus</taxon>
        <taxon>Aspergillus subgen. Nidulantes</taxon>
    </lineage>
</organism>
<feature type="region of interest" description="Disordered" evidence="1">
    <location>
        <begin position="47"/>
        <end position="70"/>
    </location>
</feature>
<dbReference type="PANTHER" id="PTHR37540:SF9">
    <property type="entry name" value="ZN(2)-C6 FUNGAL-TYPE DOMAIN-CONTAINING PROTEIN"/>
    <property type="match status" value="1"/>
</dbReference>
<evidence type="ECO:0000313" key="3">
    <source>
        <dbReference type="Proteomes" id="UP001610444"/>
    </source>
</evidence>
<dbReference type="GeneID" id="98161304"/>
<evidence type="ECO:0008006" key="4">
    <source>
        <dbReference type="Google" id="ProtNLM"/>
    </source>
</evidence>
<accession>A0ABR4K471</accession>
<dbReference type="Proteomes" id="UP001610444">
    <property type="component" value="Unassembled WGS sequence"/>
</dbReference>